<name>A0ACB8W224_9TELE</name>
<comment type="caution">
    <text evidence="1">The sequence shown here is derived from an EMBL/GenBank/DDBJ whole genome shotgun (WGS) entry which is preliminary data.</text>
</comment>
<organism evidence="1 2">
    <name type="scientific">Scortum barcoo</name>
    <name type="common">barcoo grunter</name>
    <dbReference type="NCBI Taxonomy" id="214431"/>
    <lineage>
        <taxon>Eukaryota</taxon>
        <taxon>Metazoa</taxon>
        <taxon>Chordata</taxon>
        <taxon>Craniata</taxon>
        <taxon>Vertebrata</taxon>
        <taxon>Euteleostomi</taxon>
        <taxon>Actinopterygii</taxon>
        <taxon>Neopterygii</taxon>
        <taxon>Teleostei</taxon>
        <taxon>Neoteleostei</taxon>
        <taxon>Acanthomorphata</taxon>
        <taxon>Eupercaria</taxon>
        <taxon>Centrarchiformes</taxon>
        <taxon>Terapontoidei</taxon>
        <taxon>Terapontidae</taxon>
        <taxon>Scortum</taxon>
    </lineage>
</organism>
<sequence length="739" mass="83111">MSDLPSERITPARPFEYTTVDLFGPYEVKDEVRKKVRLKVWGIVFCCMASRALHTDIVSDQSSEGFLLAYKRFTALRGHPKKLWSDPGKNFVGARPALRDLYIFLDQLEKSEIENEASKHGTEWNWKFHPADSPHRNGAAEAAVHTVKRALHNLGGDGCFTWGEFQTFLYMAANLANERPIDARTQSREDCVDYISPNSLLLGRSGPRGDLGSFEFEGYAYKRLRAIQTEVDRFWRSTGKGLGKKERAKQANNPCALGGLIALLLLILLFTLVLYTRHRWCKRRRIPQKSASTEATHEIHYIPSVLLGPQGRDSYRGSRGTHQHGSSVIGMPIRETPILDDYDCDEEDQGGHSLNSTPSQLHTKLNDGKVQEDYGVNIGIGGHTDMMCKDNEIKHNFEKRAIDPNTESVEDLMQRFQDSFRVPNTPTDMSHYQHVIHSSSTGRRRVPSHTRGAERWSFMGKVLPDRSTAHIQERCGYQWSSLEFSINVLAQLMEKCKYAKACERTGFNAGHSPLNKVTLTLITISTCVVAIVYATQDSCPLTVKVTLHVPEHFVADGSSFVVSMGSFLDVSNWLNPAKLTLYYQTNSSTQWVRDYCGQRATEPCEQICDQDTVTTSPGPPTLHITGQESTAARLYFLRKLKRASAPPPIMTTFYRGTIESILTSCITVWGGSYTVHNRKALQRIVRTAERIIGVPLPSLQDLYTTRLTQKAITIVNDASHPAHSLFSLLPSGKRRMQLS</sequence>
<evidence type="ECO:0000313" key="1">
    <source>
        <dbReference type="EMBL" id="KAI3361784.1"/>
    </source>
</evidence>
<proteinExistence type="predicted"/>
<dbReference type="Proteomes" id="UP000831701">
    <property type="component" value="Chromosome 15"/>
</dbReference>
<keyword evidence="2" id="KW-1185">Reference proteome</keyword>
<reference evidence="1" key="1">
    <citation type="submission" date="2022-04" db="EMBL/GenBank/DDBJ databases">
        <title>Jade perch genome.</title>
        <authorList>
            <person name="Chao B."/>
        </authorList>
    </citation>
    <scope>NUCLEOTIDE SEQUENCE</scope>
    <source>
        <strain evidence="1">CB-2022</strain>
    </source>
</reference>
<evidence type="ECO:0000313" key="2">
    <source>
        <dbReference type="Proteomes" id="UP000831701"/>
    </source>
</evidence>
<accession>A0ACB8W224</accession>
<dbReference type="EMBL" id="CM041545">
    <property type="protein sequence ID" value="KAI3361784.1"/>
    <property type="molecule type" value="Genomic_DNA"/>
</dbReference>
<protein>
    <submittedName>
        <fullName evidence="1">Uncharacterized protein</fullName>
    </submittedName>
</protein>
<gene>
    <name evidence="1" type="ORF">L3Q82_002121</name>
</gene>